<proteinExistence type="predicted"/>
<dbReference type="InterPro" id="IPR037143">
    <property type="entry name" value="4-PPantetheinyl_Trfase_dom_sf"/>
</dbReference>
<dbReference type="InterPro" id="IPR050559">
    <property type="entry name" value="P-Pant_transferase_sf"/>
</dbReference>
<dbReference type="Proteomes" id="UP001176940">
    <property type="component" value="Unassembled WGS sequence"/>
</dbReference>
<dbReference type="InterPro" id="IPR055066">
    <property type="entry name" value="AASDHPPT_N"/>
</dbReference>
<evidence type="ECO:0000256" key="2">
    <source>
        <dbReference type="ARBA" id="ARBA00022679"/>
    </source>
</evidence>
<evidence type="ECO:0000313" key="5">
    <source>
        <dbReference type="Proteomes" id="UP001176940"/>
    </source>
</evidence>
<evidence type="ECO:0000313" key="4">
    <source>
        <dbReference type="EMBL" id="CAJ0950316.1"/>
    </source>
</evidence>
<evidence type="ECO:0000259" key="3">
    <source>
        <dbReference type="Pfam" id="PF22624"/>
    </source>
</evidence>
<dbReference type="SUPFAM" id="SSF56214">
    <property type="entry name" value="4'-phosphopantetheinyl transferase"/>
    <property type="match status" value="1"/>
</dbReference>
<keyword evidence="2" id="KW-0808">Transferase</keyword>
<gene>
    <name evidence="4" type="ORF">RIMI_LOCUS12970951</name>
</gene>
<dbReference type="Pfam" id="PF22624">
    <property type="entry name" value="AASDHPPT_N"/>
    <property type="match status" value="1"/>
</dbReference>
<dbReference type="EMBL" id="CAUEEQ010031459">
    <property type="protein sequence ID" value="CAJ0950316.1"/>
    <property type="molecule type" value="Genomic_DNA"/>
</dbReference>
<feature type="domain" description="4'-phosphopantetheinyl transferase N-terminal" evidence="3">
    <location>
        <begin position="18"/>
        <end position="115"/>
    </location>
</feature>
<dbReference type="EC" id="2.7.8.7" evidence="1"/>
<dbReference type="Gene3D" id="3.90.470.20">
    <property type="entry name" value="4'-phosphopantetheinyl transferase domain"/>
    <property type="match status" value="1"/>
</dbReference>
<evidence type="ECO:0000256" key="1">
    <source>
        <dbReference type="ARBA" id="ARBA00013172"/>
    </source>
</evidence>
<name>A0ABN9LXH8_9NEOB</name>
<organism evidence="4 5">
    <name type="scientific">Ranitomeya imitator</name>
    <name type="common">mimic poison frog</name>
    <dbReference type="NCBI Taxonomy" id="111125"/>
    <lineage>
        <taxon>Eukaryota</taxon>
        <taxon>Metazoa</taxon>
        <taxon>Chordata</taxon>
        <taxon>Craniata</taxon>
        <taxon>Vertebrata</taxon>
        <taxon>Euteleostomi</taxon>
        <taxon>Amphibia</taxon>
        <taxon>Batrachia</taxon>
        <taxon>Anura</taxon>
        <taxon>Neobatrachia</taxon>
        <taxon>Hyloidea</taxon>
        <taxon>Dendrobatidae</taxon>
        <taxon>Dendrobatinae</taxon>
        <taxon>Ranitomeya</taxon>
    </lineage>
</organism>
<comment type="caution">
    <text evidence="4">The sequence shown here is derived from an EMBL/GenBank/DDBJ whole genome shotgun (WGS) entry which is preliminary data.</text>
</comment>
<protein>
    <recommendedName>
        <fullName evidence="1">holo-[acyl-carrier-protein] synthase</fullName>
        <ecNumber evidence="1">2.7.8.7</ecNumber>
    </recommendedName>
</protein>
<reference evidence="4" key="1">
    <citation type="submission" date="2023-07" db="EMBL/GenBank/DDBJ databases">
        <authorList>
            <person name="Stuckert A."/>
        </authorList>
    </citation>
    <scope>NUCLEOTIDE SEQUENCE</scope>
</reference>
<accession>A0ABN9LXH8</accession>
<sequence length="150" mass="16721">MRGSLIMEAVRWAFPCARWAPGRDDWSLCARCVQPEEKQRIAQFMFNRDAKAAMAGRLLIRKLIAEKLQIPWDKIVLDRSAKGKPFLVSGIPPHIPNFSFNVSHQGDFAVLAAESELQVGVDIMKTDRPGTDLAIWLHNAALVKALVSLG</sequence>
<dbReference type="PANTHER" id="PTHR12215:SF10">
    <property type="entry name" value="L-AMINOADIPATE-SEMIALDEHYDE DEHYDROGENASE-PHOSPHOPANTETHEINYL TRANSFERASE"/>
    <property type="match status" value="1"/>
</dbReference>
<keyword evidence="5" id="KW-1185">Reference proteome</keyword>
<dbReference type="PANTHER" id="PTHR12215">
    <property type="entry name" value="PHOSPHOPANTETHEINE TRANSFERASE"/>
    <property type="match status" value="1"/>
</dbReference>